<protein>
    <submittedName>
        <fullName evidence="1">Uncharacterized protein</fullName>
    </submittedName>
</protein>
<accession>A0A7S3GGM7</accession>
<sequence>MVKNQPSQGKSSASVPVVKTISKKGGKAGPSMEKDLIACLEKAVGIAAQLNKDGCNEADTGRIEQLFDALETEITKMLDDDQEQQQEIVADLKKKLPAALQKFIPSFSLKSHEEEDGDGDSLISPFSDDIYKMFFGQFKEEGEAFLETAEFKIGGHSFIVMSLTYGDDCFSMKMDGNLIIECVHENYEEGGIEAVNEAFGIKNADVLIKCVLKAIGDAADFDSDLARGFQRYLNRK</sequence>
<name>A0A7S3GGM7_9EUKA</name>
<evidence type="ECO:0000313" key="1">
    <source>
        <dbReference type="EMBL" id="CAE0265752.1"/>
    </source>
</evidence>
<dbReference type="AlphaFoldDB" id="A0A7S3GGM7"/>
<reference evidence="1" key="1">
    <citation type="submission" date="2021-01" db="EMBL/GenBank/DDBJ databases">
        <authorList>
            <person name="Corre E."/>
            <person name="Pelletier E."/>
            <person name="Niang G."/>
            <person name="Scheremetjew M."/>
            <person name="Finn R."/>
            <person name="Kale V."/>
            <person name="Holt S."/>
            <person name="Cochrane G."/>
            <person name="Meng A."/>
            <person name="Brown T."/>
            <person name="Cohen L."/>
        </authorList>
    </citation>
    <scope>NUCLEOTIDE SEQUENCE</scope>
    <source>
        <strain evidence="1">NIES-2562</strain>
    </source>
</reference>
<dbReference type="EMBL" id="HBIB01042884">
    <property type="protein sequence ID" value="CAE0265752.1"/>
    <property type="molecule type" value="Transcribed_RNA"/>
</dbReference>
<organism evidence="1">
    <name type="scientific">Palpitomonas bilix</name>
    <dbReference type="NCBI Taxonomy" id="652834"/>
    <lineage>
        <taxon>Eukaryota</taxon>
        <taxon>Eukaryota incertae sedis</taxon>
    </lineage>
</organism>
<gene>
    <name evidence="1" type="ORF">PBIL07802_LOCUS28090</name>
</gene>
<proteinExistence type="predicted"/>